<dbReference type="EC" id="2.7.1.49" evidence="3"/>
<dbReference type="InterPro" id="IPR022998">
    <property type="entry name" value="ThiamineP_synth_TenI"/>
</dbReference>
<evidence type="ECO:0000256" key="1">
    <source>
        <dbReference type="ARBA" id="ARBA00001946"/>
    </source>
</evidence>
<dbReference type="Gene3D" id="3.40.1190.20">
    <property type="match status" value="1"/>
</dbReference>
<dbReference type="Gene3D" id="3.20.20.70">
    <property type="entry name" value="Aldolase class I"/>
    <property type="match status" value="1"/>
</dbReference>
<keyword evidence="9" id="KW-1185">Reference proteome</keyword>
<feature type="compositionally biased region" description="Low complexity" evidence="5">
    <location>
        <begin position="188"/>
        <end position="202"/>
    </location>
</feature>
<dbReference type="NCBIfam" id="NF002904">
    <property type="entry name" value="PRK03512.1"/>
    <property type="match status" value="1"/>
</dbReference>
<feature type="domain" description="Pyridoxamine kinase/Phosphomethylpyrimidine kinase" evidence="7">
    <location>
        <begin position="25"/>
        <end position="161"/>
    </location>
</feature>
<evidence type="ECO:0000313" key="9">
    <source>
        <dbReference type="Proteomes" id="UP000619118"/>
    </source>
</evidence>
<dbReference type="EMBL" id="BMQX01000005">
    <property type="protein sequence ID" value="GGQ11732.1"/>
    <property type="molecule type" value="Genomic_DNA"/>
</dbReference>
<dbReference type="CDD" id="cd01169">
    <property type="entry name" value="HMPP_kinase"/>
    <property type="match status" value="1"/>
</dbReference>
<dbReference type="GO" id="GO:0016301">
    <property type="term" value="F:kinase activity"/>
    <property type="evidence" value="ECO:0007669"/>
    <property type="project" value="UniProtKB-KW"/>
</dbReference>
<accession>A0ABQ2R3E5</accession>
<comment type="cofactor">
    <cofactor evidence="1">
        <name>Mg(2+)</name>
        <dbReference type="ChEBI" id="CHEBI:18420"/>
    </cofactor>
</comment>
<evidence type="ECO:0000256" key="2">
    <source>
        <dbReference type="ARBA" id="ARBA00004948"/>
    </source>
</evidence>
<feature type="domain" description="Thiamine phosphate synthase/TenI" evidence="6">
    <location>
        <begin position="369"/>
        <end position="545"/>
    </location>
</feature>
<keyword evidence="8" id="KW-0418">Kinase</keyword>
<dbReference type="CDD" id="cd00564">
    <property type="entry name" value="TMP_TenI"/>
    <property type="match status" value="1"/>
</dbReference>
<dbReference type="InterPro" id="IPR013749">
    <property type="entry name" value="PM/HMP-P_kinase-1"/>
</dbReference>
<dbReference type="PANTHER" id="PTHR20858">
    <property type="entry name" value="PHOSPHOMETHYLPYRIMIDINE KINASE"/>
    <property type="match status" value="1"/>
</dbReference>
<dbReference type="InterPro" id="IPR013785">
    <property type="entry name" value="Aldolase_TIM"/>
</dbReference>
<sequence>MATGTHAKIDNLMPKPIVWTIAGSDSGGGAGIQADLLTMHDLQCHGCSVISSITAQNSVNVTLVEAVSEQILIKQLDTLWADLTPVAIKIGLLANQQQVDIVAKWLSRLSRLCTLPFVVLDPVMVASSGAQFCQQAINFTPFAGLISLLTPNQHELFRLSSTLLLENTNPGNTDLSNKKPRHRDSGHTLTNQQISNTNTNTNTDINTDNDELSMIMAAKWLANHYRCHVLAKGGDAAWQQQQATDVYVTRSVVGASHIHDNQVFKLTSPRVNTNNNHGSGCTLSSAVACFVAHQFVIHDAIVLAKAYVNKGLSGSYAVGAGPGVLARSGWPNELSMMPTITNVKDNSAYRSNKAFHPVVTPLGIYPVLDSLTLLHSVLEAGCRTVQFRVKLSQPINELTLQALEQNIIDAITLGRDFNAQLFINDHWQLAIKHRAFGVHLGQEDLASANLEAIADEGLALGISSHSYFEALLAHQCKPSYIALGHIYPTTTKQMPSVPQGLAKLTHYVNLLGKHYPTVAIGGVDVERLEPLASSKVGDVAVVRAITQASHPSEAYRLMHQRWLQLTRGHQVPKVLSALKEAI</sequence>
<reference evidence="9" key="1">
    <citation type="journal article" date="2019" name="Int. J. Syst. Evol. Microbiol.">
        <title>The Global Catalogue of Microorganisms (GCM) 10K type strain sequencing project: providing services to taxonomists for standard genome sequencing and annotation.</title>
        <authorList>
            <consortium name="The Broad Institute Genomics Platform"/>
            <consortium name="The Broad Institute Genome Sequencing Center for Infectious Disease"/>
            <person name="Wu L."/>
            <person name="Ma J."/>
        </authorList>
    </citation>
    <scope>NUCLEOTIDE SEQUENCE [LARGE SCALE GENOMIC DNA]</scope>
    <source>
        <strain evidence="9">JCM 32306</strain>
    </source>
</reference>
<gene>
    <name evidence="8" type="primary">thiDE</name>
    <name evidence="8" type="ORF">GCM10009411_10540</name>
</gene>
<evidence type="ECO:0000256" key="3">
    <source>
        <dbReference type="ARBA" id="ARBA00012135"/>
    </source>
</evidence>
<proteinExistence type="predicted"/>
<dbReference type="SUPFAM" id="SSF51391">
    <property type="entry name" value="Thiamin phosphate synthase"/>
    <property type="match status" value="1"/>
</dbReference>
<dbReference type="PANTHER" id="PTHR20858:SF17">
    <property type="entry name" value="HYDROXYMETHYLPYRIMIDINE_PHOSPHOMETHYLPYRIMIDINE KINASE THI20-RELATED"/>
    <property type="match status" value="1"/>
</dbReference>
<dbReference type="InterPro" id="IPR004399">
    <property type="entry name" value="HMP/HMP-P_kinase_dom"/>
</dbReference>
<dbReference type="Proteomes" id="UP000619118">
    <property type="component" value="Unassembled WGS sequence"/>
</dbReference>
<protein>
    <recommendedName>
        <fullName evidence="3">hydroxymethylpyrimidine kinase</fullName>
        <ecNumber evidence="3">2.7.1.49</ecNumber>
    </recommendedName>
</protein>
<evidence type="ECO:0000259" key="7">
    <source>
        <dbReference type="Pfam" id="PF08543"/>
    </source>
</evidence>
<comment type="caution">
    <text evidence="8">The sequence shown here is derived from an EMBL/GenBank/DDBJ whole genome shotgun (WGS) entry which is preliminary data.</text>
</comment>
<name>A0ABQ2R3E5_9GAMM</name>
<organism evidence="8 9">
    <name type="scientific">Shewanella litoralis</name>
    <dbReference type="NCBI Taxonomy" id="2282700"/>
    <lineage>
        <taxon>Bacteria</taxon>
        <taxon>Pseudomonadati</taxon>
        <taxon>Pseudomonadota</taxon>
        <taxon>Gammaproteobacteria</taxon>
        <taxon>Alteromonadales</taxon>
        <taxon>Shewanellaceae</taxon>
        <taxon>Shewanella</taxon>
    </lineage>
</organism>
<dbReference type="InterPro" id="IPR036206">
    <property type="entry name" value="ThiamineP_synth_sf"/>
</dbReference>
<evidence type="ECO:0000256" key="5">
    <source>
        <dbReference type="SAM" id="MobiDB-lite"/>
    </source>
</evidence>
<dbReference type="Pfam" id="PF02581">
    <property type="entry name" value="TMP-TENI"/>
    <property type="match status" value="1"/>
</dbReference>
<feature type="domain" description="Pyridoxamine kinase/Phosphomethylpyrimidine kinase" evidence="7">
    <location>
        <begin position="210"/>
        <end position="323"/>
    </location>
</feature>
<feature type="region of interest" description="Disordered" evidence="5">
    <location>
        <begin position="168"/>
        <end position="202"/>
    </location>
</feature>
<dbReference type="RefSeq" id="WP_160052854.1">
    <property type="nucleotide sequence ID" value="NZ_BMQX01000005.1"/>
</dbReference>
<evidence type="ECO:0000313" key="8">
    <source>
        <dbReference type="EMBL" id="GGQ11732.1"/>
    </source>
</evidence>
<keyword evidence="8" id="KW-0808">Transferase</keyword>
<comment type="pathway">
    <text evidence="2">Cofactor biosynthesis; thiamine diphosphate biosynthesis.</text>
</comment>
<dbReference type="Pfam" id="PF08543">
    <property type="entry name" value="Phos_pyr_kin"/>
    <property type="match status" value="2"/>
</dbReference>
<dbReference type="InterPro" id="IPR029056">
    <property type="entry name" value="Ribokinase-like"/>
</dbReference>
<keyword evidence="4" id="KW-0511">Multifunctional enzyme</keyword>
<evidence type="ECO:0000259" key="6">
    <source>
        <dbReference type="Pfam" id="PF02581"/>
    </source>
</evidence>
<evidence type="ECO:0000256" key="4">
    <source>
        <dbReference type="ARBA" id="ARBA00023268"/>
    </source>
</evidence>
<dbReference type="SUPFAM" id="SSF53613">
    <property type="entry name" value="Ribokinase-like"/>
    <property type="match status" value="1"/>
</dbReference>